<accession>A0A182FHW5</accession>
<name>A0A182FHW5_ANOAL</name>
<organism evidence="1 2">
    <name type="scientific">Anopheles albimanus</name>
    <name type="common">New world malaria mosquito</name>
    <dbReference type="NCBI Taxonomy" id="7167"/>
    <lineage>
        <taxon>Eukaryota</taxon>
        <taxon>Metazoa</taxon>
        <taxon>Ecdysozoa</taxon>
        <taxon>Arthropoda</taxon>
        <taxon>Hexapoda</taxon>
        <taxon>Insecta</taxon>
        <taxon>Pterygota</taxon>
        <taxon>Neoptera</taxon>
        <taxon>Endopterygota</taxon>
        <taxon>Diptera</taxon>
        <taxon>Nematocera</taxon>
        <taxon>Culicoidea</taxon>
        <taxon>Culicidae</taxon>
        <taxon>Anophelinae</taxon>
        <taxon>Anopheles</taxon>
    </lineage>
</organism>
<dbReference type="PROSITE" id="PS51257">
    <property type="entry name" value="PROKAR_LIPOPROTEIN"/>
    <property type="match status" value="1"/>
</dbReference>
<proteinExistence type="predicted"/>
<reference evidence="1 2" key="1">
    <citation type="journal article" date="2017" name="G3 (Bethesda)">
        <title>The Physical Genome Mapping of Anopheles albimanus Corrected Scaffold Misassemblies and Identified Interarm Rearrangements in Genus Anopheles.</title>
        <authorList>
            <person name="Artemov G.N."/>
            <person name="Peery A.N."/>
            <person name="Jiang X."/>
            <person name="Tu Z."/>
            <person name="Stegniy V.N."/>
            <person name="Sharakhova M.V."/>
            <person name="Sharakhov I.V."/>
        </authorList>
    </citation>
    <scope>NUCLEOTIDE SEQUENCE [LARGE SCALE GENOMIC DNA]</scope>
    <source>
        <strain evidence="1 2">ALBI9_A</strain>
    </source>
</reference>
<sequence length="86" mass="8718">MYARTCSIGTIIVEDGEDLPPTAPPSSTGGGCSEVLAIASGFVLNPFSSVVAICGMASQVSPASAFPFDTRLIAPVVMPAMVAKSR</sequence>
<dbReference type="VEuPathDB" id="VectorBase:AALB006108"/>
<evidence type="ECO:0000313" key="1">
    <source>
        <dbReference type="EnsemblMetazoa" id="AALB006108-PA"/>
    </source>
</evidence>
<dbReference type="Proteomes" id="UP000069272">
    <property type="component" value="Chromosome 3L"/>
</dbReference>
<protein>
    <submittedName>
        <fullName evidence="1">Uncharacterized protein</fullName>
    </submittedName>
</protein>
<reference evidence="1" key="2">
    <citation type="submission" date="2022-08" db="UniProtKB">
        <authorList>
            <consortium name="EnsemblMetazoa"/>
        </authorList>
    </citation>
    <scope>IDENTIFICATION</scope>
    <source>
        <strain evidence="1">STECLA/ALBI9_A</strain>
    </source>
</reference>
<dbReference type="AlphaFoldDB" id="A0A182FHW5"/>
<evidence type="ECO:0000313" key="2">
    <source>
        <dbReference type="Proteomes" id="UP000069272"/>
    </source>
</evidence>
<keyword evidence="2" id="KW-1185">Reference proteome</keyword>
<dbReference type="EnsemblMetazoa" id="AALB006108-RA">
    <property type="protein sequence ID" value="AALB006108-PA"/>
    <property type="gene ID" value="AALB006108"/>
</dbReference>